<comment type="caution">
    <text evidence="2">The sequence shown here is derived from an EMBL/GenBank/DDBJ whole genome shotgun (WGS) entry which is preliminary data.</text>
</comment>
<reference evidence="2" key="1">
    <citation type="submission" date="2021-11" db="EMBL/GenBank/DDBJ databases">
        <authorList>
            <person name="Rodrigo-Torres L."/>
            <person name="Arahal R. D."/>
            <person name="Lucena T."/>
        </authorList>
    </citation>
    <scope>NUCLEOTIDE SEQUENCE</scope>
    <source>
        <strain evidence="2">CECT 7928</strain>
    </source>
</reference>
<sequence length="135" mass="15571">MFKKYPKLIKIAIPFAWVIAIVAPIYHAFFPWPPIQAEINKYPHDIAFFTSSHSTTTIPNNYGDDSKTETTESYVPITFEPLTSSTLTLTEYPDGKLAPSIEPGGLFTIIYSYIFLMVMTYVFWFRRKNELKSDK</sequence>
<evidence type="ECO:0000313" key="2">
    <source>
        <dbReference type="EMBL" id="CAH0541816.1"/>
    </source>
</evidence>
<dbReference type="RefSeq" id="WP_237363304.1">
    <property type="nucleotide sequence ID" value="NZ_CAKLDM010000002.1"/>
</dbReference>
<keyword evidence="1" id="KW-0812">Transmembrane</keyword>
<dbReference type="Proteomes" id="UP000838748">
    <property type="component" value="Unassembled WGS sequence"/>
</dbReference>
<evidence type="ECO:0000313" key="3">
    <source>
        <dbReference type="Proteomes" id="UP000838748"/>
    </source>
</evidence>
<keyword evidence="1" id="KW-0472">Membrane</keyword>
<proteinExistence type="predicted"/>
<organism evidence="2 3">
    <name type="scientific">Vibrio marisflavi CECT 7928</name>
    <dbReference type="NCBI Taxonomy" id="634439"/>
    <lineage>
        <taxon>Bacteria</taxon>
        <taxon>Pseudomonadati</taxon>
        <taxon>Pseudomonadota</taxon>
        <taxon>Gammaproteobacteria</taxon>
        <taxon>Vibrionales</taxon>
        <taxon>Vibrionaceae</taxon>
        <taxon>Vibrio</taxon>
    </lineage>
</organism>
<evidence type="ECO:0000256" key="1">
    <source>
        <dbReference type="SAM" id="Phobius"/>
    </source>
</evidence>
<keyword evidence="3" id="KW-1185">Reference proteome</keyword>
<feature type="transmembrane region" description="Helical" evidence="1">
    <location>
        <begin position="12"/>
        <end position="30"/>
    </location>
</feature>
<gene>
    <name evidence="2" type="ORF">VMF7928_03861</name>
</gene>
<name>A0ABN8EB54_9VIBR</name>
<dbReference type="EMBL" id="CAKLDM010000002">
    <property type="protein sequence ID" value="CAH0541816.1"/>
    <property type="molecule type" value="Genomic_DNA"/>
</dbReference>
<feature type="transmembrane region" description="Helical" evidence="1">
    <location>
        <begin position="105"/>
        <end position="125"/>
    </location>
</feature>
<accession>A0ABN8EB54</accession>
<keyword evidence="1" id="KW-1133">Transmembrane helix</keyword>
<protein>
    <submittedName>
        <fullName evidence="2">Uncharacterized protein</fullName>
    </submittedName>
</protein>